<reference evidence="2 3" key="1">
    <citation type="submission" date="2020-08" db="EMBL/GenBank/DDBJ databases">
        <title>Genomic Encyclopedia of Type Strains, Phase IV (KMG-IV): sequencing the most valuable type-strain genomes for metagenomic binning, comparative biology and taxonomic classification.</title>
        <authorList>
            <person name="Goeker M."/>
        </authorList>
    </citation>
    <scope>NUCLEOTIDE SEQUENCE [LARGE SCALE GENOMIC DNA]</scope>
    <source>
        <strain evidence="2 3">DSM 100039</strain>
    </source>
</reference>
<dbReference type="EMBL" id="JACHEF010000010">
    <property type="protein sequence ID" value="MBB6413874.1"/>
    <property type="molecule type" value="Genomic_DNA"/>
</dbReference>
<sequence length="34" mass="3751">MAITVRLTGRSGTPLHGHHAAKTIRAEIRIESNR</sequence>
<comment type="caution">
    <text evidence="2">The sequence shown here is derived from an EMBL/GenBank/DDBJ whole genome shotgun (WGS) entry which is preliminary data.</text>
</comment>
<keyword evidence="3" id="KW-1185">Reference proteome</keyword>
<feature type="region of interest" description="Disordered" evidence="1">
    <location>
        <begin position="1"/>
        <end position="21"/>
    </location>
</feature>
<organism evidence="2 3">
    <name type="scientific">Mesorhizobium sangaii</name>
    <dbReference type="NCBI Taxonomy" id="505389"/>
    <lineage>
        <taxon>Bacteria</taxon>
        <taxon>Pseudomonadati</taxon>
        <taxon>Pseudomonadota</taxon>
        <taxon>Alphaproteobacteria</taxon>
        <taxon>Hyphomicrobiales</taxon>
        <taxon>Phyllobacteriaceae</taxon>
        <taxon>Mesorhizobium</taxon>
    </lineage>
</organism>
<dbReference type="Proteomes" id="UP000556329">
    <property type="component" value="Unassembled WGS sequence"/>
</dbReference>
<evidence type="ECO:0000256" key="1">
    <source>
        <dbReference type="SAM" id="MobiDB-lite"/>
    </source>
</evidence>
<gene>
    <name evidence="2" type="ORF">HNQ71_006583</name>
</gene>
<name>A0A841PEX6_9HYPH</name>
<evidence type="ECO:0000313" key="2">
    <source>
        <dbReference type="EMBL" id="MBB6413874.1"/>
    </source>
</evidence>
<evidence type="ECO:0000313" key="3">
    <source>
        <dbReference type="Proteomes" id="UP000556329"/>
    </source>
</evidence>
<accession>A0A841PEX6</accession>
<protein>
    <submittedName>
        <fullName evidence="2">Uncharacterized protein</fullName>
    </submittedName>
</protein>
<dbReference type="AlphaFoldDB" id="A0A841PEX6"/>
<proteinExistence type="predicted"/>